<keyword evidence="7" id="KW-0788">Thiol protease</keyword>
<keyword evidence="5" id="KW-0479">Metal-binding</keyword>
<feature type="domain" description="USP" evidence="11">
    <location>
        <begin position="239"/>
        <end position="567"/>
    </location>
</feature>
<dbReference type="InterPro" id="IPR001394">
    <property type="entry name" value="Peptidase_C19_UCH"/>
</dbReference>
<dbReference type="SUPFAM" id="SSF57850">
    <property type="entry name" value="RING/U-box"/>
    <property type="match status" value="1"/>
</dbReference>
<evidence type="ECO:0000259" key="11">
    <source>
        <dbReference type="PROSITE" id="PS50235"/>
    </source>
</evidence>
<organism evidence="13 14">
    <name type="scientific">Astathelohania contejeani</name>
    <dbReference type="NCBI Taxonomy" id="164912"/>
    <lineage>
        <taxon>Eukaryota</taxon>
        <taxon>Fungi</taxon>
        <taxon>Fungi incertae sedis</taxon>
        <taxon>Microsporidia</taxon>
        <taxon>Astathelohaniidae</taxon>
        <taxon>Astathelohania</taxon>
    </lineage>
</organism>
<dbReference type="InterPro" id="IPR013083">
    <property type="entry name" value="Znf_RING/FYVE/PHD"/>
</dbReference>
<keyword evidence="8" id="KW-0862">Zinc</keyword>
<dbReference type="PANTHER" id="PTHR24006">
    <property type="entry name" value="UBIQUITIN CARBOXYL-TERMINAL HYDROLASE"/>
    <property type="match status" value="1"/>
</dbReference>
<keyword evidence="13" id="KW-0378">Hydrolase</keyword>
<evidence type="ECO:0000313" key="13">
    <source>
        <dbReference type="EMBL" id="KAF7684193.1"/>
    </source>
</evidence>
<feature type="domain" description="UBP-type" evidence="12">
    <location>
        <begin position="101"/>
        <end position="209"/>
    </location>
</feature>
<comment type="caution">
    <text evidence="13">The sequence shown here is derived from an EMBL/GenBank/DDBJ whole genome shotgun (WGS) entry which is preliminary data.</text>
</comment>
<dbReference type="CDD" id="cd14270">
    <property type="entry name" value="UBA"/>
    <property type="match status" value="1"/>
</dbReference>
<dbReference type="InterPro" id="IPR038765">
    <property type="entry name" value="Papain-like_cys_pep_sf"/>
</dbReference>
<proteinExistence type="inferred from homology"/>
<dbReference type="EC" id="3.4.19.12" evidence="3"/>
<dbReference type="PROSITE" id="PS50030">
    <property type="entry name" value="UBA"/>
    <property type="match status" value="1"/>
</dbReference>
<gene>
    <name evidence="13" type="primary">ubp14</name>
    <name evidence="13" type="ORF">TCON_0610</name>
</gene>
<dbReference type="Gene3D" id="1.10.8.10">
    <property type="entry name" value="DNA helicase RuvA subunit, C-terminal domain"/>
    <property type="match status" value="1"/>
</dbReference>
<protein>
    <recommendedName>
        <fullName evidence="3">ubiquitinyl hydrolase 1</fullName>
        <ecNumber evidence="3">3.4.19.12</ecNumber>
    </recommendedName>
</protein>
<dbReference type="EMBL" id="SBIQ01000024">
    <property type="protein sequence ID" value="KAF7684193.1"/>
    <property type="molecule type" value="Genomic_DNA"/>
</dbReference>
<evidence type="ECO:0000256" key="9">
    <source>
        <dbReference type="PROSITE-ProRule" id="PRU00502"/>
    </source>
</evidence>
<dbReference type="InterPro" id="IPR018200">
    <property type="entry name" value="USP_CS"/>
</dbReference>
<evidence type="ECO:0000256" key="5">
    <source>
        <dbReference type="ARBA" id="ARBA00022723"/>
    </source>
</evidence>
<keyword evidence="14" id="KW-1185">Reference proteome</keyword>
<sequence length="567" mass="64801">MRNLNMAKFKETCAYCYMNIYNLNGIQVCVCGLTLCTKHSTIHLQKSKNHACLYHVVFDNELVITGEDITDKEKEIIKERITKILESSDKEEDIALEYSKIDCSHIKEATKSGIGPKASSCLDCTIVKNVWVCLQCGFVGCSRIQYGQEGNGHAMKHYEHTKHPVFVKLDSVMSDGSAQAFCYICDEYVSNQINEDLILKLLKQKEKHILSLPKQKEEKPSNLTQQKESPYLLKDTGFLGINNSGNTCYISSVIQLLGNCVISDETFQFENHFLICTEDVSNCFACQLMRIFQAFKDRKKLKKDVKGISNPISIFEFNRILEIEAPQFKRGQQQDAGEFLIYILNRIKLSENLGEIASISNLFDLELEIEFSCDTCKESTRCYEQNTGLNIIFKNSVKESLEEFFSEVISTCECGGIRRKKTSVRIPPAYLLLTLSRWKIGDKIEKIVSPIHVDNEISLEIKEFTVDEKSITNLQNLGFSKEQARRALIRSKGDIVEASNILYYTQNTFIRETGNYQFIGSVCHKGENFNSGHYLFWTDNKVINDVNVYSDKEYPDLLGLSYIICYK</sequence>
<evidence type="ECO:0000313" key="14">
    <source>
        <dbReference type="Proteomes" id="UP001516464"/>
    </source>
</evidence>
<evidence type="ECO:0000256" key="4">
    <source>
        <dbReference type="ARBA" id="ARBA00022670"/>
    </source>
</evidence>
<reference evidence="13 14" key="1">
    <citation type="submission" date="2019-01" db="EMBL/GenBank/DDBJ databases">
        <title>Genomes sequencing and comparative genomics of infectious freshwater microsporidia, Cucumispora dikerogammari and Thelohania contejeani.</title>
        <authorList>
            <person name="Cormier A."/>
            <person name="Giraud I."/>
            <person name="Wattier R."/>
            <person name="Teixeira M."/>
            <person name="Grandjean F."/>
            <person name="Rigaud T."/>
            <person name="Cordaux R."/>
        </authorList>
    </citation>
    <scope>NUCLEOTIDE SEQUENCE [LARGE SCALE GENOMIC DNA]</scope>
    <source>
        <strain evidence="13">T1</strain>
        <tissue evidence="13">Spores</tissue>
    </source>
</reference>
<feature type="domain" description="UBA" evidence="10">
    <location>
        <begin position="465"/>
        <end position="505"/>
    </location>
</feature>
<evidence type="ECO:0000259" key="10">
    <source>
        <dbReference type="PROSITE" id="PS50030"/>
    </source>
</evidence>
<evidence type="ECO:0000256" key="1">
    <source>
        <dbReference type="ARBA" id="ARBA00000707"/>
    </source>
</evidence>
<dbReference type="Pfam" id="PF00443">
    <property type="entry name" value="UCH"/>
    <property type="match status" value="1"/>
</dbReference>
<dbReference type="PROSITE" id="PS50235">
    <property type="entry name" value="USP_3"/>
    <property type="match status" value="1"/>
</dbReference>
<evidence type="ECO:0000256" key="3">
    <source>
        <dbReference type="ARBA" id="ARBA00012759"/>
    </source>
</evidence>
<dbReference type="InterPro" id="IPR050164">
    <property type="entry name" value="Peptidase_C19"/>
</dbReference>
<dbReference type="Gene3D" id="3.30.40.10">
    <property type="entry name" value="Zinc/RING finger domain, C3HC4 (zinc finger)"/>
    <property type="match status" value="1"/>
</dbReference>
<dbReference type="SUPFAM" id="SSF54001">
    <property type="entry name" value="Cysteine proteinases"/>
    <property type="match status" value="1"/>
</dbReference>
<keyword evidence="4" id="KW-0645">Protease</keyword>
<dbReference type="SMART" id="SM00165">
    <property type="entry name" value="UBA"/>
    <property type="match status" value="1"/>
</dbReference>
<dbReference type="PROSITE" id="PS00972">
    <property type="entry name" value="USP_1"/>
    <property type="match status" value="1"/>
</dbReference>
<dbReference type="SMART" id="SM00290">
    <property type="entry name" value="ZnF_UBP"/>
    <property type="match status" value="1"/>
</dbReference>
<dbReference type="Proteomes" id="UP001516464">
    <property type="component" value="Unassembled WGS sequence"/>
</dbReference>
<dbReference type="Pfam" id="PF00627">
    <property type="entry name" value="UBA"/>
    <property type="match status" value="1"/>
</dbReference>
<dbReference type="InterPro" id="IPR015940">
    <property type="entry name" value="UBA"/>
</dbReference>
<accession>A0ABQ7I1A5</accession>
<name>A0ABQ7I1A5_9MICR</name>
<dbReference type="InterPro" id="IPR028889">
    <property type="entry name" value="USP"/>
</dbReference>
<dbReference type="Gene3D" id="3.90.70.10">
    <property type="entry name" value="Cysteine proteinases"/>
    <property type="match status" value="1"/>
</dbReference>
<dbReference type="Pfam" id="PF02148">
    <property type="entry name" value="zf-UBP"/>
    <property type="match status" value="1"/>
</dbReference>
<evidence type="ECO:0000256" key="2">
    <source>
        <dbReference type="ARBA" id="ARBA00009085"/>
    </source>
</evidence>
<comment type="catalytic activity">
    <reaction evidence="1">
        <text>Thiol-dependent hydrolysis of ester, thioester, amide, peptide and isopeptide bonds formed by the C-terminal Gly of ubiquitin (a 76-residue protein attached to proteins as an intracellular targeting signal).</text>
        <dbReference type="EC" id="3.4.19.12"/>
    </reaction>
</comment>
<comment type="similarity">
    <text evidence="2">Belongs to the peptidase C19 family.</text>
</comment>
<evidence type="ECO:0000256" key="6">
    <source>
        <dbReference type="ARBA" id="ARBA00022771"/>
    </source>
</evidence>
<keyword evidence="6 9" id="KW-0863">Zinc-finger</keyword>
<evidence type="ECO:0000259" key="12">
    <source>
        <dbReference type="PROSITE" id="PS50271"/>
    </source>
</evidence>
<dbReference type="GO" id="GO:0016787">
    <property type="term" value="F:hydrolase activity"/>
    <property type="evidence" value="ECO:0007669"/>
    <property type="project" value="UniProtKB-KW"/>
</dbReference>
<dbReference type="PROSITE" id="PS50271">
    <property type="entry name" value="ZF_UBP"/>
    <property type="match status" value="1"/>
</dbReference>
<dbReference type="InterPro" id="IPR001607">
    <property type="entry name" value="Znf_UBP"/>
</dbReference>
<evidence type="ECO:0000256" key="8">
    <source>
        <dbReference type="ARBA" id="ARBA00022833"/>
    </source>
</evidence>
<evidence type="ECO:0000256" key="7">
    <source>
        <dbReference type="ARBA" id="ARBA00022807"/>
    </source>
</evidence>